<evidence type="ECO:0000256" key="1">
    <source>
        <dbReference type="ARBA" id="ARBA00005091"/>
    </source>
</evidence>
<dbReference type="Proteomes" id="UP001204562">
    <property type="component" value="Unassembled WGS sequence"/>
</dbReference>
<dbReference type="EMBL" id="JANFYS010000011">
    <property type="protein sequence ID" value="MCQ4770131.1"/>
    <property type="molecule type" value="Genomic_DNA"/>
</dbReference>
<dbReference type="PANTHER" id="PTHR42701:SF1">
    <property type="entry name" value="IMIDAZOLE GLYCEROL PHOSPHATE SYNTHASE SUBUNIT HISH"/>
    <property type="match status" value="1"/>
</dbReference>
<evidence type="ECO:0000256" key="4">
    <source>
        <dbReference type="ARBA" id="ARBA00022801"/>
    </source>
</evidence>
<evidence type="ECO:0000256" key="2">
    <source>
        <dbReference type="ARBA" id="ARBA00011152"/>
    </source>
</evidence>
<evidence type="ECO:0000256" key="7">
    <source>
        <dbReference type="ARBA" id="ARBA00023239"/>
    </source>
</evidence>
<dbReference type="EC" id="3.5.1.2" evidence="10"/>
<evidence type="ECO:0000256" key="8">
    <source>
        <dbReference type="ARBA" id="ARBA00047838"/>
    </source>
</evidence>
<proteinExistence type="inferred from homology"/>
<organism evidence="13 14">
    <name type="scientific">Intestinimonas massiliensis</name>
    <name type="common">ex Afouda et al. 2020</name>
    <dbReference type="NCBI Taxonomy" id="1673721"/>
    <lineage>
        <taxon>Bacteria</taxon>
        <taxon>Bacillati</taxon>
        <taxon>Bacillota</taxon>
        <taxon>Clostridia</taxon>
        <taxon>Eubacteriales</taxon>
        <taxon>Intestinimonas</taxon>
    </lineage>
</organism>
<keyword evidence="7 10" id="KW-0456">Lyase</keyword>
<dbReference type="PIRSF" id="PIRSF000495">
    <property type="entry name" value="Amidotransf_hisH"/>
    <property type="match status" value="1"/>
</dbReference>
<feature type="domain" description="Glutamine amidotransferase" evidence="12">
    <location>
        <begin position="7"/>
        <end position="198"/>
    </location>
</feature>
<evidence type="ECO:0000256" key="10">
    <source>
        <dbReference type="HAMAP-Rule" id="MF_00278"/>
    </source>
</evidence>
<evidence type="ECO:0000259" key="12">
    <source>
        <dbReference type="Pfam" id="PF00117"/>
    </source>
</evidence>
<dbReference type="InterPro" id="IPR010139">
    <property type="entry name" value="Imidazole-glycPsynth_HisH"/>
</dbReference>
<comment type="caution">
    <text evidence="13">The sequence shown here is derived from an EMBL/GenBank/DDBJ whole genome shotgun (WGS) entry which is preliminary data.</text>
</comment>
<sequence>MNHFTAILDYGVGNLKSVTNAMRYLGFDTRITSDPAELERADAIILPGVGAFPDAAEKLRAPGLDKTLLTQAEKKPILGICLGMQLLFDRGEEIRPCAGLGLVHGSVRRLETDRKLPHIGWNSLAFQNHSPLFRGLDDGVYVYFVHTFCGVSDREADVIARTEYGPSVVAAVSCGNVYGCQFHPEKSGETGLVILKNFGELNK</sequence>
<evidence type="ECO:0000313" key="14">
    <source>
        <dbReference type="Proteomes" id="UP001204562"/>
    </source>
</evidence>
<keyword evidence="4 10" id="KW-0378">Hydrolase</keyword>
<dbReference type="AlphaFoldDB" id="A0AAW5JNP0"/>
<protein>
    <recommendedName>
        <fullName evidence="10">Imidazole glycerol phosphate synthase subunit HisH</fullName>
        <ecNumber evidence="10">4.3.2.10</ecNumber>
    </recommendedName>
    <alternativeName>
        <fullName evidence="10">IGP synthase glutaminase subunit</fullName>
        <ecNumber evidence="10">3.5.1.2</ecNumber>
    </alternativeName>
    <alternativeName>
        <fullName evidence="10">IGP synthase subunit HisH</fullName>
    </alternativeName>
    <alternativeName>
        <fullName evidence="10">ImGP synthase subunit HisH</fullName>
        <shortName evidence="10">IGPS subunit HisH</shortName>
    </alternativeName>
</protein>
<evidence type="ECO:0000256" key="11">
    <source>
        <dbReference type="PIRSR" id="PIRSR000495-1"/>
    </source>
</evidence>
<comment type="function">
    <text evidence="10">IGPS catalyzes the conversion of PRFAR and glutamine to IGP, AICAR and glutamate. The HisH subunit catalyzes the hydrolysis of glutamine to glutamate and ammonia as part of the synthesis of IGP and AICAR. The resulting ammonia molecule is channeled to the active site of HisF.</text>
</comment>
<comment type="subcellular location">
    <subcellularLocation>
        <location evidence="10">Cytoplasm</location>
    </subcellularLocation>
</comment>
<keyword evidence="6 10" id="KW-0368">Histidine biosynthesis</keyword>
<evidence type="ECO:0000313" key="13">
    <source>
        <dbReference type="EMBL" id="MCQ4770131.1"/>
    </source>
</evidence>
<dbReference type="InterPro" id="IPR017926">
    <property type="entry name" value="GATASE"/>
</dbReference>
<comment type="subunit">
    <text evidence="2 10">Heterodimer of HisH and HisF.</text>
</comment>
<name>A0AAW5JNP0_9FIRM</name>
<keyword evidence="5 10" id="KW-0315">Glutamine amidotransferase</keyword>
<feature type="active site" evidence="10 11">
    <location>
        <position position="183"/>
    </location>
</feature>
<dbReference type="CDD" id="cd01748">
    <property type="entry name" value="GATase1_IGP_Synthase"/>
    <property type="match status" value="1"/>
</dbReference>
<evidence type="ECO:0000256" key="3">
    <source>
        <dbReference type="ARBA" id="ARBA00022605"/>
    </source>
</evidence>
<dbReference type="SUPFAM" id="SSF52317">
    <property type="entry name" value="Class I glutamine amidotransferase-like"/>
    <property type="match status" value="1"/>
</dbReference>
<keyword evidence="3 10" id="KW-0028">Amino-acid biosynthesis</keyword>
<evidence type="ECO:0000256" key="5">
    <source>
        <dbReference type="ARBA" id="ARBA00022962"/>
    </source>
</evidence>
<gene>
    <name evidence="10 13" type="primary">hisH</name>
    <name evidence="13" type="ORF">NE579_06580</name>
</gene>
<dbReference type="EC" id="4.3.2.10" evidence="10"/>
<comment type="catalytic activity">
    <reaction evidence="8 10">
        <text>5-[(5-phospho-1-deoxy-D-ribulos-1-ylimino)methylamino]-1-(5-phospho-beta-D-ribosyl)imidazole-4-carboxamide + L-glutamine = D-erythro-1-(imidazol-4-yl)glycerol 3-phosphate + 5-amino-1-(5-phospho-beta-D-ribosyl)imidazole-4-carboxamide + L-glutamate + H(+)</text>
        <dbReference type="Rhea" id="RHEA:24793"/>
        <dbReference type="ChEBI" id="CHEBI:15378"/>
        <dbReference type="ChEBI" id="CHEBI:29985"/>
        <dbReference type="ChEBI" id="CHEBI:58278"/>
        <dbReference type="ChEBI" id="CHEBI:58359"/>
        <dbReference type="ChEBI" id="CHEBI:58475"/>
        <dbReference type="ChEBI" id="CHEBI:58525"/>
        <dbReference type="EC" id="4.3.2.10"/>
    </reaction>
</comment>
<feature type="active site" evidence="10 11">
    <location>
        <position position="185"/>
    </location>
</feature>
<dbReference type="PANTHER" id="PTHR42701">
    <property type="entry name" value="IMIDAZOLE GLYCEROL PHOSPHATE SYNTHASE SUBUNIT HISH"/>
    <property type="match status" value="1"/>
</dbReference>
<dbReference type="GO" id="GO:0005737">
    <property type="term" value="C:cytoplasm"/>
    <property type="evidence" value="ECO:0007669"/>
    <property type="project" value="UniProtKB-SubCell"/>
</dbReference>
<dbReference type="PRINTS" id="PR00097">
    <property type="entry name" value="ANTSNTHASEII"/>
</dbReference>
<dbReference type="Gene3D" id="3.40.50.880">
    <property type="match status" value="1"/>
</dbReference>
<dbReference type="GO" id="GO:0000107">
    <property type="term" value="F:imidazoleglycerol-phosphate synthase activity"/>
    <property type="evidence" value="ECO:0007669"/>
    <property type="project" value="UniProtKB-UniRule"/>
</dbReference>
<dbReference type="RefSeq" id="WP_256303655.1">
    <property type="nucleotide sequence ID" value="NZ_JANFYS010000011.1"/>
</dbReference>
<dbReference type="GO" id="GO:0000105">
    <property type="term" value="P:L-histidine biosynthetic process"/>
    <property type="evidence" value="ECO:0007669"/>
    <property type="project" value="UniProtKB-UniRule"/>
</dbReference>
<evidence type="ECO:0000256" key="9">
    <source>
        <dbReference type="ARBA" id="ARBA00049534"/>
    </source>
</evidence>
<dbReference type="Pfam" id="PF00117">
    <property type="entry name" value="GATase"/>
    <property type="match status" value="1"/>
</dbReference>
<comment type="pathway">
    <text evidence="1 10">Amino-acid biosynthesis; L-histidine biosynthesis; L-histidine from 5-phospho-alpha-D-ribose 1-diphosphate: step 5/9.</text>
</comment>
<dbReference type="HAMAP" id="MF_00278">
    <property type="entry name" value="HisH"/>
    <property type="match status" value="1"/>
</dbReference>
<dbReference type="GO" id="GO:0016829">
    <property type="term" value="F:lyase activity"/>
    <property type="evidence" value="ECO:0007669"/>
    <property type="project" value="UniProtKB-KW"/>
</dbReference>
<dbReference type="InterPro" id="IPR029062">
    <property type="entry name" value="Class_I_gatase-like"/>
</dbReference>
<dbReference type="GO" id="GO:0004359">
    <property type="term" value="F:glutaminase activity"/>
    <property type="evidence" value="ECO:0007669"/>
    <property type="project" value="UniProtKB-EC"/>
</dbReference>
<reference evidence="13" key="1">
    <citation type="submission" date="2022-06" db="EMBL/GenBank/DDBJ databases">
        <title>Isolation of gut microbiota from human fecal samples.</title>
        <authorList>
            <person name="Pamer E.G."/>
            <person name="Barat B."/>
            <person name="Waligurski E."/>
            <person name="Medina S."/>
            <person name="Paddock L."/>
            <person name="Mostad J."/>
        </authorList>
    </citation>
    <scope>NUCLEOTIDE SEQUENCE</scope>
    <source>
        <strain evidence="13">DFI.9.91</strain>
    </source>
</reference>
<accession>A0AAW5JNP0</accession>
<feature type="active site" description="Nucleophile" evidence="10 11">
    <location>
        <position position="81"/>
    </location>
</feature>
<keyword evidence="10" id="KW-0963">Cytoplasm</keyword>
<comment type="catalytic activity">
    <reaction evidence="9 10">
        <text>L-glutamine + H2O = L-glutamate + NH4(+)</text>
        <dbReference type="Rhea" id="RHEA:15889"/>
        <dbReference type="ChEBI" id="CHEBI:15377"/>
        <dbReference type="ChEBI" id="CHEBI:28938"/>
        <dbReference type="ChEBI" id="CHEBI:29985"/>
        <dbReference type="ChEBI" id="CHEBI:58359"/>
        <dbReference type="EC" id="3.5.1.2"/>
    </reaction>
</comment>
<dbReference type="NCBIfam" id="TIGR01855">
    <property type="entry name" value="IMP_synth_hisH"/>
    <property type="match status" value="1"/>
</dbReference>
<evidence type="ECO:0000256" key="6">
    <source>
        <dbReference type="ARBA" id="ARBA00023102"/>
    </source>
</evidence>
<dbReference type="PROSITE" id="PS51273">
    <property type="entry name" value="GATASE_TYPE_1"/>
    <property type="match status" value="1"/>
</dbReference>